<dbReference type="EMBL" id="NVDG01000065">
    <property type="protein sequence ID" value="PFU37599.1"/>
    <property type="molecule type" value="Genomic_DNA"/>
</dbReference>
<evidence type="ECO:0000313" key="2">
    <source>
        <dbReference type="Proteomes" id="UP000224076"/>
    </source>
</evidence>
<proteinExistence type="predicted"/>
<dbReference type="AlphaFoldDB" id="A0A2B3TTR6"/>
<reference evidence="1 2" key="1">
    <citation type="submission" date="2017-09" db="EMBL/GenBank/DDBJ databases">
        <title>Large-scale bioinformatics analysis of Bacillus genomes uncovers conserved roles of natural products in bacterial physiology.</title>
        <authorList>
            <consortium name="Agbiome Team Llc"/>
            <person name="Bleich R.M."/>
            <person name="Grubbs K.J."/>
            <person name="Santa Maria K.C."/>
            <person name="Allen S.E."/>
            <person name="Farag S."/>
            <person name="Shank E.A."/>
            <person name="Bowers A."/>
        </authorList>
    </citation>
    <scope>NUCLEOTIDE SEQUENCE [LARGE SCALE GENOMIC DNA]</scope>
    <source>
        <strain evidence="1 2">AFS061806</strain>
    </source>
</reference>
<protein>
    <submittedName>
        <fullName evidence="1">Uncharacterized protein</fullName>
    </submittedName>
</protein>
<evidence type="ECO:0000313" key="1">
    <source>
        <dbReference type="EMBL" id="PFU37599.1"/>
    </source>
</evidence>
<sequence length="61" mass="7213">MHFVKTTSFYEERNTKCYVYAQVIVCVFINKEQLAKANCALQGDTEKTTLNELWHTAYQQY</sequence>
<gene>
    <name evidence="1" type="ORF">COK86_28565</name>
</gene>
<accession>A0A2B3TTR6</accession>
<dbReference type="Proteomes" id="UP000224076">
    <property type="component" value="Unassembled WGS sequence"/>
</dbReference>
<name>A0A2B3TTR6_BACCE</name>
<comment type="caution">
    <text evidence="1">The sequence shown here is derived from an EMBL/GenBank/DDBJ whole genome shotgun (WGS) entry which is preliminary data.</text>
</comment>
<organism evidence="1 2">
    <name type="scientific">Bacillus cereus</name>
    <dbReference type="NCBI Taxonomy" id="1396"/>
    <lineage>
        <taxon>Bacteria</taxon>
        <taxon>Bacillati</taxon>
        <taxon>Bacillota</taxon>
        <taxon>Bacilli</taxon>
        <taxon>Bacillales</taxon>
        <taxon>Bacillaceae</taxon>
        <taxon>Bacillus</taxon>
        <taxon>Bacillus cereus group</taxon>
    </lineage>
</organism>